<evidence type="ECO:0000256" key="14">
    <source>
        <dbReference type="SAM" id="SignalP"/>
    </source>
</evidence>
<dbReference type="Pfam" id="PF00722">
    <property type="entry name" value="Glyco_hydro_16"/>
    <property type="match status" value="1"/>
</dbReference>
<organism evidence="16 17">
    <name type="scientific">Sporormia fimetaria CBS 119925</name>
    <dbReference type="NCBI Taxonomy" id="1340428"/>
    <lineage>
        <taxon>Eukaryota</taxon>
        <taxon>Fungi</taxon>
        <taxon>Dikarya</taxon>
        <taxon>Ascomycota</taxon>
        <taxon>Pezizomycotina</taxon>
        <taxon>Dothideomycetes</taxon>
        <taxon>Pleosporomycetidae</taxon>
        <taxon>Pleosporales</taxon>
        <taxon>Sporormiaceae</taxon>
        <taxon>Sporormia</taxon>
    </lineage>
</organism>
<dbReference type="InterPro" id="IPR050546">
    <property type="entry name" value="Glycosyl_Hydrlase_16"/>
</dbReference>
<dbReference type="GO" id="GO:0005975">
    <property type="term" value="P:carbohydrate metabolic process"/>
    <property type="evidence" value="ECO:0007669"/>
    <property type="project" value="InterPro"/>
</dbReference>
<evidence type="ECO:0000256" key="9">
    <source>
        <dbReference type="ARBA" id="ARBA00023180"/>
    </source>
</evidence>
<dbReference type="GO" id="GO:0016020">
    <property type="term" value="C:membrane"/>
    <property type="evidence" value="ECO:0007669"/>
    <property type="project" value="UniProtKB-SubCell"/>
</dbReference>
<evidence type="ECO:0000256" key="11">
    <source>
        <dbReference type="ARBA" id="ARBA00023316"/>
    </source>
</evidence>
<dbReference type="CDD" id="cd02183">
    <property type="entry name" value="GH16_fungal_CRH1_transglycosylase"/>
    <property type="match status" value="1"/>
</dbReference>
<dbReference type="InterPro" id="IPR013320">
    <property type="entry name" value="ConA-like_dom_sf"/>
</dbReference>
<evidence type="ECO:0000256" key="12">
    <source>
        <dbReference type="ARBA" id="ARBA00038074"/>
    </source>
</evidence>
<evidence type="ECO:0000259" key="15">
    <source>
        <dbReference type="PROSITE" id="PS51762"/>
    </source>
</evidence>
<keyword evidence="4" id="KW-0328">Glycosyltransferase</keyword>
<keyword evidence="5" id="KW-0808">Transferase</keyword>
<keyword evidence="7 16" id="KW-0378">Hydrolase</keyword>
<evidence type="ECO:0000256" key="6">
    <source>
        <dbReference type="ARBA" id="ARBA00022729"/>
    </source>
</evidence>
<evidence type="ECO:0000256" key="10">
    <source>
        <dbReference type="ARBA" id="ARBA00023295"/>
    </source>
</evidence>
<dbReference type="Proteomes" id="UP000799440">
    <property type="component" value="Unassembled WGS sequence"/>
</dbReference>
<sequence length="365" mass="40631">MMLSFAVPALALLSLLPTSLAQTFSECDPTKKQGCPNLPALGGNATFHFNDTLYDKLWLQPKKQGKVDWSEKGATFTVARQLDSPQLDSNFYMLFGRMTVVMKAARGRGIISSAILQSETRDEIDWEFKGDNATAMTNYYGKGNEKFQGRGKDFDIPAPQDDFHNYTIDWTKERIQWWFDGEMLREVTYAEANGGADYPQSPMNLRIGAWAAGDPDNNQPGVVEWAGGEVDWSDAPYVMTVQEVFAHDYTSAKEYSWENMDASGTWDKVKIIEGQSAAMEEYLKPSGVRNRWAALGKTAQIAIICSAVGAVIIIALVVLFCCIKQRRAGRRAAAAYEAQQNKEAAELHQFLGQPVGNGRMGYNRI</sequence>
<evidence type="ECO:0000313" key="17">
    <source>
        <dbReference type="Proteomes" id="UP000799440"/>
    </source>
</evidence>
<dbReference type="SUPFAM" id="SSF49899">
    <property type="entry name" value="Concanavalin A-like lectins/glucanases"/>
    <property type="match status" value="1"/>
</dbReference>
<evidence type="ECO:0000256" key="3">
    <source>
        <dbReference type="ARBA" id="ARBA00012729"/>
    </source>
</evidence>
<dbReference type="GO" id="GO:0008843">
    <property type="term" value="F:endochitinase activity"/>
    <property type="evidence" value="ECO:0007669"/>
    <property type="project" value="UniProtKB-EC"/>
</dbReference>
<evidence type="ECO:0000256" key="1">
    <source>
        <dbReference type="ARBA" id="ARBA00000822"/>
    </source>
</evidence>
<keyword evidence="11" id="KW-0961">Cell wall biogenesis/degradation</keyword>
<dbReference type="PANTHER" id="PTHR10963:SF27">
    <property type="entry name" value="GLYCOSIDASE-RELATED"/>
    <property type="match status" value="1"/>
</dbReference>
<proteinExistence type="inferred from homology"/>
<comment type="catalytic activity">
    <reaction evidence="1">
        <text>Random endo-hydrolysis of N-acetyl-beta-D-glucosaminide (1-&gt;4)-beta-linkages in chitin and chitodextrins.</text>
        <dbReference type="EC" id="3.2.1.14"/>
    </reaction>
</comment>
<accession>A0A6A6V148</accession>
<keyword evidence="8 13" id="KW-0472">Membrane</keyword>
<evidence type="ECO:0000256" key="5">
    <source>
        <dbReference type="ARBA" id="ARBA00022679"/>
    </source>
</evidence>
<dbReference type="PROSITE" id="PS51762">
    <property type="entry name" value="GH16_2"/>
    <property type="match status" value="1"/>
</dbReference>
<evidence type="ECO:0000256" key="8">
    <source>
        <dbReference type="ARBA" id="ARBA00023136"/>
    </source>
</evidence>
<evidence type="ECO:0000256" key="13">
    <source>
        <dbReference type="SAM" id="Phobius"/>
    </source>
</evidence>
<keyword evidence="10" id="KW-0326">Glycosidase</keyword>
<evidence type="ECO:0000256" key="7">
    <source>
        <dbReference type="ARBA" id="ARBA00022801"/>
    </source>
</evidence>
<dbReference type="AlphaFoldDB" id="A0A6A6V148"/>
<dbReference type="OrthoDB" id="4781at2759"/>
<name>A0A6A6V148_9PLEO</name>
<keyword evidence="13" id="KW-0812">Transmembrane</keyword>
<feature type="chain" id="PRO_5025659799" description="chitinase" evidence="14">
    <location>
        <begin position="22"/>
        <end position="365"/>
    </location>
</feature>
<dbReference type="PANTHER" id="PTHR10963">
    <property type="entry name" value="GLYCOSYL HYDROLASE-RELATED"/>
    <property type="match status" value="1"/>
</dbReference>
<dbReference type="InterPro" id="IPR000757">
    <property type="entry name" value="Beta-glucanase-like"/>
</dbReference>
<gene>
    <name evidence="16" type="ORF">M011DRAFT_471756</name>
</gene>
<reference evidence="16" key="1">
    <citation type="journal article" date="2020" name="Stud. Mycol.">
        <title>101 Dothideomycetes genomes: a test case for predicting lifestyles and emergence of pathogens.</title>
        <authorList>
            <person name="Haridas S."/>
            <person name="Albert R."/>
            <person name="Binder M."/>
            <person name="Bloem J."/>
            <person name="Labutti K."/>
            <person name="Salamov A."/>
            <person name="Andreopoulos B."/>
            <person name="Baker S."/>
            <person name="Barry K."/>
            <person name="Bills G."/>
            <person name="Bluhm B."/>
            <person name="Cannon C."/>
            <person name="Castanera R."/>
            <person name="Culley D."/>
            <person name="Daum C."/>
            <person name="Ezra D."/>
            <person name="Gonzalez J."/>
            <person name="Henrissat B."/>
            <person name="Kuo A."/>
            <person name="Liang C."/>
            <person name="Lipzen A."/>
            <person name="Lutzoni F."/>
            <person name="Magnuson J."/>
            <person name="Mondo S."/>
            <person name="Nolan M."/>
            <person name="Ohm R."/>
            <person name="Pangilinan J."/>
            <person name="Park H.-J."/>
            <person name="Ramirez L."/>
            <person name="Alfaro M."/>
            <person name="Sun H."/>
            <person name="Tritt A."/>
            <person name="Yoshinaga Y."/>
            <person name="Zwiers L.-H."/>
            <person name="Turgeon B."/>
            <person name="Goodwin S."/>
            <person name="Spatafora J."/>
            <person name="Crous P."/>
            <person name="Grigoriev I."/>
        </authorList>
    </citation>
    <scope>NUCLEOTIDE SEQUENCE</scope>
    <source>
        <strain evidence="16">CBS 119925</strain>
    </source>
</reference>
<dbReference type="GO" id="GO:0009277">
    <property type="term" value="C:fungal-type cell wall"/>
    <property type="evidence" value="ECO:0007669"/>
    <property type="project" value="TreeGrafter"/>
</dbReference>
<feature type="signal peptide" evidence="14">
    <location>
        <begin position="1"/>
        <end position="21"/>
    </location>
</feature>
<evidence type="ECO:0000256" key="2">
    <source>
        <dbReference type="ARBA" id="ARBA00004370"/>
    </source>
</evidence>
<dbReference type="GO" id="GO:0031505">
    <property type="term" value="P:fungal-type cell wall organization"/>
    <property type="evidence" value="ECO:0007669"/>
    <property type="project" value="TreeGrafter"/>
</dbReference>
<comment type="subcellular location">
    <subcellularLocation>
        <location evidence="2">Membrane</location>
    </subcellularLocation>
</comment>
<feature type="transmembrane region" description="Helical" evidence="13">
    <location>
        <begin position="301"/>
        <end position="323"/>
    </location>
</feature>
<dbReference type="EC" id="3.2.1.14" evidence="3"/>
<evidence type="ECO:0000256" key="4">
    <source>
        <dbReference type="ARBA" id="ARBA00022676"/>
    </source>
</evidence>
<feature type="domain" description="GH16" evidence="15">
    <location>
        <begin position="11"/>
        <end position="241"/>
    </location>
</feature>
<dbReference type="Gene3D" id="2.60.120.200">
    <property type="match status" value="1"/>
</dbReference>
<keyword evidence="13" id="KW-1133">Transmembrane helix</keyword>
<protein>
    <recommendedName>
        <fullName evidence="3">chitinase</fullName>
        <ecNumber evidence="3">3.2.1.14</ecNumber>
    </recommendedName>
</protein>
<evidence type="ECO:0000313" key="16">
    <source>
        <dbReference type="EMBL" id="KAF2743041.1"/>
    </source>
</evidence>
<keyword evidence="17" id="KW-1185">Reference proteome</keyword>
<dbReference type="EMBL" id="MU006601">
    <property type="protein sequence ID" value="KAF2743041.1"/>
    <property type="molecule type" value="Genomic_DNA"/>
</dbReference>
<dbReference type="GO" id="GO:0016757">
    <property type="term" value="F:glycosyltransferase activity"/>
    <property type="evidence" value="ECO:0007669"/>
    <property type="project" value="UniProtKB-KW"/>
</dbReference>
<keyword evidence="9" id="KW-0325">Glycoprotein</keyword>
<comment type="similarity">
    <text evidence="12">Belongs to the glycosyl hydrolase 16 family. CRH1 subfamily.</text>
</comment>
<keyword evidence="6 14" id="KW-0732">Signal</keyword>